<dbReference type="SUPFAM" id="SSF46548">
    <property type="entry name" value="alpha-helical ferredoxin"/>
    <property type="match status" value="1"/>
</dbReference>
<dbReference type="InterPro" id="IPR023753">
    <property type="entry name" value="FAD/NAD-binding_dom"/>
</dbReference>
<dbReference type="OrthoDB" id="9803192at2"/>
<dbReference type="PANTHER" id="PTHR42783">
    <property type="entry name" value="GLUTAMATE SYNTHASE [NADPH] SMALL CHAIN"/>
    <property type="match status" value="1"/>
</dbReference>
<dbReference type="SUPFAM" id="SSF51971">
    <property type="entry name" value="Nucleotide-binding domain"/>
    <property type="match status" value="1"/>
</dbReference>
<evidence type="ECO:0000259" key="2">
    <source>
        <dbReference type="Pfam" id="PF14691"/>
    </source>
</evidence>
<dbReference type="PANTHER" id="PTHR42783:SF3">
    <property type="entry name" value="GLUTAMATE SYNTHASE [NADPH] SMALL CHAIN-RELATED"/>
    <property type="match status" value="1"/>
</dbReference>
<evidence type="ECO:0000313" key="4">
    <source>
        <dbReference type="Proteomes" id="UP000235589"/>
    </source>
</evidence>
<dbReference type="InterPro" id="IPR009051">
    <property type="entry name" value="Helical_ferredxn"/>
</dbReference>
<dbReference type="AlphaFoldDB" id="A0A2K9NYX6"/>
<organism evidence="3 4">
    <name type="scientific">Monoglobus pectinilyticus</name>
    <dbReference type="NCBI Taxonomy" id="1981510"/>
    <lineage>
        <taxon>Bacteria</taxon>
        <taxon>Bacillati</taxon>
        <taxon>Bacillota</taxon>
        <taxon>Clostridia</taxon>
        <taxon>Monoglobales</taxon>
        <taxon>Monoglobaceae</taxon>
        <taxon>Monoglobus</taxon>
    </lineage>
</organism>
<dbReference type="PRINTS" id="PR00368">
    <property type="entry name" value="FADPNR"/>
</dbReference>
<evidence type="ECO:0000313" key="3">
    <source>
        <dbReference type="EMBL" id="AUO18234.1"/>
    </source>
</evidence>
<dbReference type="Proteomes" id="UP000235589">
    <property type="component" value="Chromosome"/>
</dbReference>
<protein>
    <submittedName>
        <fullName evidence="3">Glutamate synthase [NADPH] small chain</fullName>
    </submittedName>
</protein>
<dbReference type="RefSeq" id="WP_102364590.1">
    <property type="nucleotide sequence ID" value="NZ_CP020991.1"/>
</dbReference>
<dbReference type="KEGG" id="mpec:B9O19_00047"/>
<sequence length="407" mass="44614">MALNVVSEARRCLNCKKPMCMEGCPISTEIPKMIQMFLNGEMEEAGEMLFDNNPLSVVCSLVCSHEKQCQGHCVLGRKGNPVHISSIENYISTTYLDRLKFEKPESNGKMVGIVGSGPAGITIAIELARRGYDVTIFESKDKIGGVLRYGIPEFRLPKTILEKYKSLMLELGIKIRPNATIGGAISIEDIFRDGYDALFIGTGVWKPNSLRIKGESLGNVHYAIAYLINPDEYNLGDNLIIIGAGNAAMDVARTAIRKGVRNVTVFNRSDKVAASDLEYEYAKFDGVDFEFCKIPVEIKPDGVIFKDSVVNEDGSIEEVEGSEKLYPSTSVIISISQGAQDQILSRTKGIDTNKKGLLVTNEYGETTREGIFASGDVVKGAKTVVEAVKYSKLVADAMDEYMQGLDK</sequence>
<proteinExistence type="predicted"/>
<name>A0A2K9NYX6_9FIRM</name>
<dbReference type="GO" id="GO:0051536">
    <property type="term" value="F:iron-sulfur cluster binding"/>
    <property type="evidence" value="ECO:0007669"/>
    <property type="project" value="InterPro"/>
</dbReference>
<gene>
    <name evidence="3" type="ORF">B9O19_00047</name>
</gene>
<dbReference type="Pfam" id="PF07992">
    <property type="entry name" value="Pyr_redox_2"/>
    <property type="match status" value="1"/>
</dbReference>
<evidence type="ECO:0000259" key="1">
    <source>
        <dbReference type="Pfam" id="PF07992"/>
    </source>
</evidence>
<accession>A0A2K9NYX6</accession>
<dbReference type="GeneID" id="98061480"/>
<keyword evidence="4" id="KW-1185">Reference proteome</keyword>
<dbReference type="GO" id="GO:0016491">
    <property type="term" value="F:oxidoreductase activity"/>
    <property type="evidence" value="ECO:0007669"/>
    <property type="project" value="InterPro"/>
</dbReference>
<dbReference type="Gene3D" id="1.10.1060.10">
    <property type="entry name" value="Alpha-helical ferredoxin"/>
    <property type="match status" value="1"/>
</dbReference>
<dbReference type="PRINTS" id="PR00469">
    <property type="entry name" value="PNDRDTASEII"/>
</dbReference>
<dbReference type="InterPro" id="IPR028261">
    <property type="entry name" value="DPD_II"/>
</dbReference>
<feature type="domain" description="FAD/NAD(P)-binding" evidence="1">
    <location>
        <begin position="111"/>
        <end position="389"/>
    </location>
</feature>
<feature type="domain" description="Dihydroprymidine dehydrogenase" evidence="2">
    <location>
        <begin position="5"/>
        <end position="94"/>
    </location>
</feature>
<dbReference type="InterPro" id="IPR036188">
    <property type="entry name" value="FAD/NAD-bd_sf"/>
</dbReference>
<reference evidence="3 4" key="1">
    <citation type="submission" date="2017-04" db="EMBL/GenBank/DDBJ databases">
        <title>Monoglobus pectinilyticus 14 draft genome.</title>
        <authorList>
            <person name="Kim C."/>
            <person name="Rosendale D.I."/>
            <person name="Kelly W.J."/>
            <person name="Tannock G.W."/>
            <person name="Patchett M.L."/>
            <person name="Jordens J.Z."/>
        </authorList>
    </citation>
    <scope>NUCLEOTIDE SEQUENCE [LARGE SCALE GENOMIC DNA]</scope>
    <source>
        <strain evidence="3 4">14</strain>
    </source>
</reference>
<dbReference type="EMBL" id="CP020991">
    <property type="protein sequence ID" value="AUO18234.1"/>
    <property type="molecule type" value="Genomic_DNA"/>
</dbReference>
<dbReference type="Gene3D" id="3.50.50.60">
    <property type="entry name" value="FAD/NAD(P)-binding domain"/>
    <property type="match status" value="2"/>
</dbReference>
<dbReference type="Pfam" id="PF14691">
    <property type="entry name" value="Fer4_20"/>
    <property type="match status" value="1"/>
</dbReference>